<dbReference type="InterPro" id="IPR001867">
    <property type="entry name" value="OmpR/PhoB-type_DNA-bd"/>
</dbReference>
<dbReference type="Pfam" id="PF00486">
    <property type="entry name" value="Trans_reg_C"/>
    <property type="match status" value="1"/>
</dbReference>
<feature type="domain" description="Response regulatory" evidence="8">
    <location>
        <begin position="2"/>
        <end position="116"/>
    </location>
</feature>
<dbReference type="Gene3D" id="1.10.10.10">
    <property type="entry name" value="Winged helix-like DNA-binding domain superfamily/Winged helix DNA-binding domain"/>
    <property type="match status" value="1"/>
</dbReference>
<dbReference type="Pfam" id="PF00072">
    <property type="entry name" value="Response_reg"/>
    <property type="match status" value="1"/>
</dbReference>
<feature type="DNA-binding region" description="OmpR/PhoB-type" evidence="7">
    <location>
        <begin position="124"/>
        <end position="224"/>
    </location>
</feature>
<dbReference type="InterPro" id="IPR001789">
    <property type="entry name" value="Sig_transdc_resp-reg_receiver"/>
</dbReference>
<dbReference type="Gene3D" id="3.40.50.2300">
    <property type="match status" value="1"/>
</dbReference>
<evidence type="ECO:0000256" key="7">
    <source>
        <dbReference type="PROSITE-ProRule" id="PRU01091"/>
    </source>
</evidence>
<feature type="domain" description="OmpR/PhoB-type" evidence="9">
    <location>
        <begin position="124"/>
        <end position="224"/>
    </location>
</feature>
<dbReference type="RefSeq" id="WP_146898707.1">
    <property type="nucleotide sequence ID" value="NZ_BJYS01000021.1"/>
</dbReference>
<dbReference type="GO" id="GO:0000976">
    <property type="term" value="F:transcription cis-regulatory region binding"/>
    <property type="evidence" value="ECO:0007669"/>
    <property type="project" value="TreeGrafter"/>
</dbReference>
<dbReference type="SUPFAM" id="SSF52172">
    <property type="entry name" value="CheY-like"/>
    <property type="match status" value="1"/>
</dbReference>
<dbReference type="CDD" id="cd00383">
    <property type="entry name" value="trans_reg_C"/>
    <property type="match status" value="1"/>
</dbReference>
<protein>
    <submittedName>
        <fullName evidence="10">DNA-binding response regulator</fullName>
    </submittedName>
</protein>
<dbReference type="PANTHER" id="PTHR48111:SF22">
    <property type="entry name" value="REGULATOR OF RPOS"/>
    <property type="match status" value="1"/>
</dbReference>
<name>A0A512AZS4_9BACT</name>
<dbReference type="Proteomes" id="UP000321532">
    <property type="component" value="Unassembled WGS sequence"/>
</dbReference>
<proteinExistence type="predicted"/>
<dbReference type="InterPro" id="IPR036388">
    <property type="entry name" value="WH-like_DNA-bd_sf"/>
</dbReference>
<dbReference type="SMART" id="SM00448">
    <property type="entry name" value="REC"/>
    <property type="match status" value="1"/>
</dbReference>
<evidence type="ECO:0000256" key="2">
    <source>
        <dbReference type="ARBA" id="ARBA00023012"/>
    </source>
</evidence>
<dbReference type="AlphaFoldDB" id="A0A512AZS4"/>
<evidence type="ECO:0000256" key="4">
    <source>
        <dbReference type="ARBA" id="ARBA00023125"/>
    </source>
</evidence>
<dbReference type="SMART" id="SM00862">
    <property type="entry name" value="Trans_reg_C"/>
    <property type="match status" value="1"/>
</dbReference>
<evidence type="ECO:0000256" key="6">
    <source>
        <dbReference type="PROSITE-ProRule" id="PRU00169"/>
    </source>
</evidence>
<keyword evidence="1 6" id="KW-0597">Phosphoprotein</keyword>
<keyword evidence="2" id="KW-0902">Two-component regulatory system</keyword>
<gene>
    <name evidence="10" type="ORF">AAE02nite_28790</name>
</gene>
<evidence type="ECO:0000313" key="10">
    <source>
        <dbReference type="EMBL" id="GEO05215.1"/>
    </source>
</evidence>
<dbReference type="GO" id="GO:0005829">
    <property type="term" value="C:cytosol"/>
    <property type="evidence" value="ECO:0007669"/>
    <property type="project" value="TreeGrafter"/>
</dbReference>
<evidence type="ECO:0000313" key="11">
    <source>
        <dbReference type="Proteomes" id="UP000321532"/>
    </source>
</evidence>
<dbReference type="GO" id="GO:0000156">
    <property type="term" value="F:phosphorelay response regulator activity"/>
    <property type="evidence" value="ECO:0007669"/>
    <property type="project" value="TreeGrafter"/>
</dbReference>
<sequence>MHVLIVEDEINLAKELQHFLTKANYNCDLSLTGKDASEKIAVNLYDFVLLDLTLPDYEGLDLLAEARQVGQEAAFIILTARGELDDRLKGLELGADDYLPKPFSLLELQARMQAIIRRKFGLKKTKLTIGQFEVDTNNYTVKHDQHNINLTKKELDILTYLLLHKNRVLTRLQLSEHIWGNILEDDYDSNYIDVHIKNIRKKLGAYGETSWLETVRGMGYRINVANS</sequence>
<evidence type="ECO:0000256" key="1">
    <source>
        <dbReference type="ARBA" id="ARBA00022553"/>
    </source>
</evidence>
<dbReference type="GO" id="GO:0006355">
    <property type="term" value="P:regulation of DNA-templated transcription"/>
    <property type="evidence" value="ECO:0007669"/>
    <property type="project" value="InterPro"/>
</dbReference>
<keyword evidence="3" id="KW-0805">Transcription regulation</keyword>
<evidence type="ECO:0000256" key="5">
    <source>
        <dbReference type="ARBA" id="ARBA00023163"/>
    </source>
</evidence>
<keyword evidence="5" id="KW-0804">Transcription</keyword>
<dbReference type="Gene3D" id="6.10.250.690">
    <property type="match status" value="1"/>
</dbReference>
<evidence type="ECO:0000259" key="9">
    <source>
        <dbReference type="PROSITE" id="PS51755"/>
    </source>
</evidence>
<keyword evidence="4 7" id="KW-0238">DNA-binding</keyword>
<comment type="caution">
    <text evidence="10">The sequence shown here is derived from an EMBL/GenBank/DDBJ whole genome shotgun (WGS) entry which is preliminary data.</text>
</comment>
<dbReference type="OrthoDB" id="9774822at2"/>
<dbReference type="InterPro" id="IPR011006">
    <property type="entry name" value="CheY-like_superfamily"/>
</dbReference>
<evidence type="ECO:0000256" key="3">
    <source>
        <dbReference type="ARBA" id="ARBA00023015"/>
    </source>
</evidence>
<dbReference type="GO" id="GO:0032993">
    <property type="term" value="C:protein-DNA complex"/>
    <property type="evidence" value="ECO:0007669"/>
    <property type="project" value="TreeGrafter"/>
</dbReference>
<dbReference type="EMBL" id="BJYS01000021">
    <property type="protein sequence ID" value="GEO05215.1"/>
    <property type="molecule type" value="Genomic_DNA"/>
</dbReference>
<dbReference type="PROSITE" id="PS50110">
    <property type="entry name" value="RESPONSE_REGULATORY"/>
    <property type="match status" value="1"/>
</dbReference>
<organism evidence="10 11">
    <name type="scientific">Adhaeribacter aerolatus</name>
    <dbReference type="NCBI Taxonomy" id="670289"/>
    <lineage>
        <taxon>Bacteria</taxon>
        <taxon>Pseudomonadati</taxon>
        <taxon>Bacteroidota</taxon>
        <taxon>Cytophagia</taxon>
        <taxon>Cytophagales</taxon>
        <taxon>Hymenobacteraceae</taxon>
        <taxon>Adhaeribacter</taxon>
    </lineage>
</organism>
<reference evidence="10 11" key="1">
    <citation type="submission" date="2019-07" db="EMBL/GenBank/DDBJ databases">
        <title>Whole genome shotgun sequence of Adhaeribacter aerolatus NBRC 106133.</title>
        <authorList>
            <person name="Hosoyama A."/>
            <person name="Uohara A."/>
            <person name="Ohji S."/>
            <person name="Ichikawa N."/>
        </authorList>
    </citation>
    <scope>NUCLEOTIDE SEQUENCE [LARGE SCALE GENOMIC DNA]</scope>
    <source>
        <strain evidence="10 11">NBRC 106133</strain>
    </source>
</reference>
<dbReference type="PROSITE" id="PS51755">
    <property type="entry name" value="OMPR_PHOB"/>
    <property type="match status" value="1"/>
</dbReference>
<keyword evidence="11" id="KW-1185">Reference proteome</keyword>
<dbReference type="InterPro" id="IPR039420">
    <property type="entry name" value="WalR-like"/>
</dbReference>
<accession>A0A512AZS4</accession>
<feature type="modified residue" description="4-aspartylphosphate" evidence="6">
    <location>
        <position position="51"/>
    </location>
</feature>
<evidence type="ECO:0000259" key="8">
    <source>
        <dbReference type="PROSITE" id="PS50110"/>
    </source>
</evidence>
<dbReference type="PANTHER" id="PTHR48111">
    <property type="entry name" value="REGULATOR OF RPOS"/>
    <property type="match status" value="1"/>
</dbReference>